<organism evidence="1">
    <name type="scientific">Anguilla anguilla</name>
    <name type="common">European freshwater eel</name>
    <name type="synonym">Muraena anguilla</name>
    <dbReference type="NCBI Taxonomy" id="7936"/>
    <lineage>
        <taxon>Eukaryota</taxon>
        <taxon>Metazoa</taxon>
        <taxon>Chordata</taxon>
        <taxon>Craniata</taxon>
        <taxon>Vertebrata</taxon>
        <taxon>Euteleostomi</taxon>
        <taxon>Actinopterygii</taxon>
        <taxon>Neopterygii</taxon>
        <taxon>Teleostei</taxon>
        <taxon>Anguilliformes</taxon>
        <taxon>Anguillidae</taxon>
        <taxon>Anguilla</taxon>
    </lineage>
</organism>
<reference evidence="1" key="1">
    <citation type="submission" date="2014-11" db="EMBL/GenBank/DDBJ databases">
        <authorList>
            <person name="Amaro Gonzalez C."/>
        </authorList>
    </citation>
    <scope>NUCLEOTIDE SEQUENCE</scope>
</reference>
<accession>A0A0E9TXT4</accession>
<sequence>MMFVRDESVLGK</sequence>
<dbReference type="EMBL" id="GBXM01051014">
    <property type="protein sequence ID" value="JAH57563.1"/>
    <property type="molecule type" value="Transcribed_RNA"/>
</dbReference>
<proteinExistence type="predicted"/>
<evidence type="ECO:0000313" key="1">
    <source>
        <dbReference type="EMBL" id="JAH57563.1"/>
    </source>
</evidence>
<reference evidence="1" key="2">
    <citation type="journal article" date="2015" name="Fish Shellfish Immunol.">
        <title>Early steps in the European eel (Anguilla anguilla)-Vibrio vulnificus interaction in the gills: Role of the RtxA13 toxin.</title>
        <authorList>
            <person name="Callol A."/>
            <person name="Pajuelo D."/>
            <person name="Ebbesson L."/>
            <person name="Teles M."/>
            <person name="MacKenzie S."/>
            <person name="Amaro C."/>
        </authorList>
    </citation>
    <scope>NUCLEOTIDE SEQUENCE</scope>
</reference>
<name>A0A0E9TXT4_ANGAN</name>
<protein>
    <submittedName>
        <fullName evidence="1">Uncharacterized protein</fullName>
    </submittedName>
</protein>